<feature type="active site" evidence="4">
    <location>
        <position position="35"/>
    </location>
</feature>
<dbReference type="OrthoDB" id="9785502at2"/>
<dbReference type="FunFam" id="3.40.30.10:FF:000010">
    <property type="entry name" value="Glutathione peroxidase"/>
    <property type="match status" value="1"/>
</dbReference>
<reference evidence="6 7" key="1">
    <citation type="submission" date="2019-05" db="EMBL/GenBank/DDBJ databases">
        <authorList>
            <person name="Lee S.D."/>
        </authorList>
    </citation>
    <scope>NUCLEOTIDE SEQUENCE [LARGE SCALE GENOMIC DNA]</scope>
    <source>
        <strain evidence="6 7">C5-26</strain>
    </source>
</reference>
<evidence type="ECO:0000256" key="2">
    <source>
        <dbReference type="ARBA" id="ARBA00022559"/>
    </source>
</evidence>
<dbReference type="InterPro" id="IPR029760">
    <property type="entry name" value="GPX_CS"/>
</dbReference>
<organism evidence="6 7">
    <name type="scientific">Leekyejoonella antrihumi</name>
    <dbReference type="NCBI Taxonomy" id="1660198"/>
    <lineage>
        <taxon>Bacteria</taxon>
        <taxon>Bacillati</taxon>
        <taxon>Actinomycetota</taxon>
        <taxon>Actinomycetes</taxon>
        <taxon>Micrococcales</taxon>
        <taxon>Dermacoccaceae</taxon>
        <taxon>Leekyejoonella</taxon>
    </lineage>
</organism>
<dbReference type="PANTHER" id="PTHR11592">
    <property type="entry name" value="GLUTATHIONE PEROXIDASE"/>
    <property type="match status" value="1"/>
</dbReference>
<keyword evidence="3 5" id="KW-0560">Oxidoreductase</keyword>
<dbReference type="Proteomes" id="UP000320244">
    <property type="component" value="Unassembled WGS sequence"/>
</dbReference>
<keyword evidence="7" id="KW-1185">Reference proteome</keyword>
<dbReference type="Pfam" id="PF00255">
    <property type="entry name" value="GSHPx"/>
    <property type="match status" value="1"/>
</dbReference>
<gene>
    <name evidence="6" type="ORF">FGL98_00425</name>
</gene>
<proteinExistence type="inferred from homology"/>
<evidence type="ECO:0000313" key="6">
    <source>
        <dbReference type="EMBL" id="TWP38908.1"/>
    </source>
</evidence>
<dbReference type="PANTHER" id="PTHR11592:SF40">
    <property type="entry name" value="THIOREDOXIN_GLUTATHIONE PEROXIDASE BTUE"/>
    <property type="match status" value="1"/>
</dbReference>
<dbReference type="PRINTS" id="PR01011">
    <property type="entry name" value="GLUTPROXDASE"/>
</dbReference>
<evidence type="ECO:0000256" key="1">
    <source>
        <dbReference type="ARBA" id="ARBA00006926"/>
    </source>
</evidence>
<dbReference type="Gene3D" id="3.40.30.10">
    <property type="entry name" value="Glutaredoxin"/>
    <property type="match status" value="1"/>
</dbReference>
<dbReference type="PROSITE" id="PS51355">
    <property type="entry name" value="GLUTATHIONE_PEROXID_3"/>
    <property type="match status" value="1"/>
</dbReference>
<dbReference type="InterPro" id="IPR036249">
    <property type="entry name" value="Thioredoxin-like_sf"/>
</dbReference>
<dbReference type="InterPro" id="IPR000889">
    <property type="entry name" value="Glutathione_peroxidase"/>
</dbReference>
<evidence type="ECO:0000256" key="3">
    <source>
        <dbReference type="ARBA" id="ARBA00023002"/>
    </source>
</evidence>
<evidence type="ECO:0000313" key="7">
    <source>
        <dbReference type="Proteomes" id="UP000320244"/>
    </source>
</evidence>
<comment type="similarity">
    <text evidence="1 5">Belongs to the glutathione peroxidase family.</text>
</comment>
<name>A0A563E8K5_9MICO</name>
<comment type="caution">
    <text evidence="6">The sequence shown here is derived from an EMBL/GenBank/DDBJ whole genome shotgun (WGS) entry which is preliminary data.</text>
</comment>
<dbReference type="SUPFAM" id="SSF52833">
    <property type="entry name" value="Thioredoxin-like"/>
    <property type="match status" value="1"/>
</dbReference>
<dbReference type="GO" id="GO:0034599">
    <property type="term" value="P:cellular response to oxidative stress"/>
    <property type="evidence" value="ECO:0007669"/>
    <property type="project" value="TreeGrafter"/>
</dbReference>
<dbReference type="PROSITE" id="PS00763">
    <property type="entry name" value="GLUTATHIONE_PEROXID_2"/>
    <property type="match status" value="1"/>
</dbReference>
<accession>A0A563E8K5</accession>
<evidence type="ECO:0000256" key="4">
    <source>
        <dbReference type="PIRSR" id="PIRSR000303-1"/>
    </source>
</evidence>
<sequence>MSLHEIPLTALDGAPTSLGDYAGKALLVVNVASKCGMTPQYTGLEQLQKTYGERGFSVVGFPCNQFGGQEPGSAEEIQTFCATKYGVTFPMMGKIEVNGGGRHPVYTELTRHADASGEAGDVQWNFEKFLVAPSGEVVARFRTRTEPTSDEVISTIEANLPST</sequence>
<dbReference type="EMBL" id="VCQV01000001">
    <property type="protein sequence ID" value="TWP38908.1"/>
    <property type="molecule type" value="Genomic_DNA"/>
</dbReference>
<dbReference type="CDD" id="cd00340">
    <property type="entry name" value="GSH_Peroxidase"/>
    <property type="match status" value="1"/>
</dbReference>
<dbReference type="AlphaFoldDB" id="A0A563E8K5"/>
<dbReference type="PROSITE" id="PS00460">
    <property type="entry name" value="GLUTATHIONE_PEROXID_1"/>
    <property type="match status" value="1"/>
</dbReference>
<dbReference type="RefSeq" id="WP_146314690.1">
    <property type="nucleotide sequence ID" value="NZ_VCQV01000001.1"/>
</dbReference>
<evidence type="ECO:0000256" key="5">
    <source>
        <dbReference type="RuleBase" id="RU000499"/>
    </source>
</evidence>
<dbReference type="PIRSF" id="PIRSF000303">
    <property type="entry name" value="Glutathion_perox"/>
    <property type="match status" value="1"/>
</dbReference>
<dbReference type="InterPro" id="IPR029759">
    <property type="entry name" value="GPX_AS"/>
</dbReference>
<keyword evidence="2 5" id="KW-0575">Peroxidase</keyword>
<protein>
    <recommendedName>
        <fullName evidence="5">Glutathione peroxidase</fullName>
    </recommendedName>
</protein>
<dbReference type="GO" id="GO:0004601">
    <property type="term" value="F:peroxidase activity"/>
    <property type="evidence" value="ECO:0007669"/>
    <property type="project" value="UniProtKB-KW"/>
</dbReference>
<reference evidence="6 7" key="2">
    <citation type="submission" date="2019-08" db="EMBL/GenBank/DDBJ databases">
        <title>Jejuicoccus antrihumi gen. nov., sp. nov., a new member of the family Dermacoccaceae isolated from a cave.</title>
        <authorList>
            <person name="Schumann P."/>
            <person name="Kim I.S."/>
        </authorList>
    </citation>
    <scope>NUCLEOTIDE SEQUENCE [LARGE SCALE GENOMIC DNA]</scope>
    <source>
        <strain evidence="6 7">C5-26</strain>
    </source>
</reference>